<feature type="coiled-coil region" evidence="1">
    <location>
        <begin position="47"/>
        <end position="74"/>
    </location>
</feature>
<sequence>MARLPNTWLFKWNTIRPADLWSGWSRWMMGSFSFAKVMVDSEAQTDANGTESQLSELASQLQREKAANAELLQLLLKDEPSHMWSVCSPSASEMRMRSAAFLQLARMAKAAKKQGQKQGGGDARLRCNLIRQMVELKADLTARDTTGLEARATVDGSGLQLGSSGVEASQRKGKQSCQLKFMRLTASSPAVQQPSAALLPITTAKPTMRLTAEDEEAAPGSQIGPLPSEGSPADSAPTEAMEKEGSPMSPPKQPDDELLAEMTANEANVGKGLGVSSPILLQPTALLLRQNAFLEGEDHYGPHTPVPAQAHAYGPMTGSRRKENAATHMLLFKWKHHQTSRFGEWLVVLDDGRLLFRRITRGNNVAWDGQSRFGRLDGPGRFFRLLGFRCCAGARVWNLLFMPDPVRSVFGESVWTDQERRRSAWLFGIASIPELTFDNLEQLIAMAPGLKARALRARLLAPPPAVPAVSQIPSRQRPRRSVRLTASQGEENCDPKRKGILRGPGLFAVSCPCALHHSALLGLSGELLELELQPESTVRDLKAQLKAMSALDFSERLLLSTMEILFDGRTLEEDETLSQIAGELHVLFVPIPSVECSSRKSSGLACPEEGLLVVKIPDGVMHIEAKAFQCCRLLVKVTIPETVTHIFEFAFRGCGSLTSLNIPDSLTWIGTSAFSGCKFSTLTLPRSHLSYVERGAFQFCDSLVSLELPKTLTVIEEQVGHG</sequence>
<dbReference type="InterPro" id="IPR053139">
    <property type="entry name" value="Surface_bspA-like"/>
</dbReference>
<keyword evidence="1" id="KW-0175">Coiled coil</keyword>
<dbReference type="PROSITE" id="PS50053">
    <property type="entry name" value="UBIQUITIN_2"/>
    <property type="match status" value="1"/>
</dbReference>
<reference evidence="4 5" key="1">
    <citation type="submission" date="2024-02" db="EMBL/GenBank/DDBJ databases">
        <authorList>
            <person name="Chen Y."/>
            <person name="Shah S."/>
            <person name="Dougan E. K."/>
            <person name="Thang M."/>
            <person name="Chan C."/>
        </authorList>
    </citation>
    <scope>NUCLEOTIDE SEQUENCE [LARGE SCALE GENOMIC DNA]</scope>
</reference>
<dbReference type="InterPro" id="IPR026906">
    <property type="entry name" value="LRR_5"/>
</dbReference>
<feature type="domain" description="Ubiquitin-like" evidence="3">
    <location>
        <begin position="523"/>
        <end position="579"/>
    </location>
</feature>
<protein>
    <recommendedName>
        <fullName evidence="3">Ubiquitin-like domain-containing protein</fullName>
    </recommendedName>
</protein>
<gene>
    <name evidence="4" type="ORF">CCMP2556_LOCUS4684</name>
</gene>
<dbReference type="InterPro" id="IPR032675">
    <property type="entry name" value="LRR_dom_sf"/>
</dbReference>
<dbReference type="SUPFAM" id="SSF52058">
    <property type="entry name" value="L domain-like"/>
    <property type="match status" value="1"/>
</dbReference>
<evidence type="ECO:0000256" key="2">
    <source>
        <dbReference type="SAM" id="MobiDB-lite"/>
    </source>
</evidence>
<evidence type="ECO:0000313" key="5">
    <source>
        <dbReference type="Proteomes" id="UP001642484"/>
    </source>
</evidence>
<name>A0ABP0I361_9DINO</name>
<comment type="caution">
    <text evidence="4">The sequence shown here is derived from an EMBL/GenBank/DDBJ whole genome shotgun (WGS) entry which is preliminary data.</text>
</comment>
<dbReference type="EMBL" id="CAXAMN010001947">
    <property type="protein sequence ID" value="CAK8997004.1"/>
    <property type="molecule type" value="Genomic_DNA"/>
</dbReference>
<dbReference type="Gene3D" id="3.80.10.10">
    <property type="entry name" value="Ribonuclease Inhibitor"/>
    <property type="match status" value="1"/>
</dbReference>
<evidence type="ECO:0000259" key="3">
    <source>
        <dbReference type="PROSITE" id="PS50053"/>
    </source>
</evidence>
<dbReference type="Proteomes" id="UP001642484">
    <property type="component" value="Unassembled WGS sequence"/>
</dbReference>
<dbReference type="PANTHER" id="PTHR45661">
    <property type="entry name" value="SURFACE ANTIGEN"/>
    <property type="match status" value="1"/>
</dbReference>
<proteinExistence type="predicted"/>
<dbReference type="InterPro" id="IPR000626">
    <property type="entry name" value="Ubiquitin-like_dom"/>
</dbReference>
<accession>A0ABP0I361</accession>
<organism evidence="4 5">
    <name type="scientific">Durusdinium trenchii</name>
    <dbReference type="NCBI Taxonomy" id="1381693"/>
    <lineage>
        <taxon>Eukaryota</taxon>
        <taxon>Sar</taxon>
        <taxon>Alveolata</taxon>
        <taxon>Dinophyceae</taxon>
        <taxon>Suessiales</taxon>
        <taxon>Symbiodiniaceae</taxon>
        <taxon>Durusdinium</taxon>
    </lineage>
</organism>
<dbReference type="CDD" id="cd17039">
    <property type="entry name" value="Ubl_ubiquitin_like"/>
    <property type="match status" value="1"/>
</dbReference>
<evidence type="ECO:0000256" key="1">
    <source>
        <dbReference type="SAM" id="Coils"/>
    </source>
</evidence>
<dbReference type="PANTHER" id="PTHR45661:SF3">
    <property type="entry name" value="IG-LIKE DOMAIN-CONTAINING PROTEIN"/>
    <property type="match status" value="1"/>
</dbReference>
<evidence type="ECO:0000313" key="4">
    <source>
        <dbReference type="EMBL" id="CAK8997004.1"/>
    </source>
</evidence>
<feature type="region of interest" description="Disordered" evidence="2">
    <location>
        <begin position="213"/>
        <end position="256"/>
    </location>
</feature>
<keyword evidence="5" id="KW-1185">Reference proteome</keyword>
<dbReference type="Pfam" id="PF13306">
    <property type="entry name" value="LRR_5"/>
    <property type="match status" value="1"/>
</dbReference>